<evidence type="ECO:0000256" key="2">
    <source>
        <dbReference type="ARBA" id="ARBA00022741"/>
    </source>
</evidence>
<keyword evidence="6" id="KW-0436">Ligase</keyword>
<dbReference type="Proteomes" id="UP000236291">
    <property type="component" value="Unassembled WGS sequence"/>
</dbReference>
<dbReference type="GO" id="GO:0030272">
    <property type="term" value="F:5-formyltetrahydrofolate cyclo-ligase activity"/>
    <property type="evidence" value="ECO:0007669"/>
    <property type="project" value="UniProtKB-EC"/>
</dbReference>
<dbReference type="GO" id="GO:0009396">
    <property type="term" value="P:folic acid-containing compound biosynthetic process"/>
    <property type="evidence" value="ECO:0007669"/>
    <property type="project" value="TreeGrafter"/>
</dbReference>
<gene>
    <name evidence="6" type="ORF">L195_g059099</name>
</gene>
<keyword evidence="3" id="KW-0067">ATP-binding</keyword>
<protein>
    <recommendedName>
        <fullName evidence="5">5-formyltetrahydrofolate cyclo-ligase</fullName>
        <ecNumber evidence="5">6.3.3.2</ecNumber>
    </recommendedName>
</protein>
<comment type="similarity">
    <text evidence="1">Belongs to the 5-formyltetrahydrofolate cyclo-ligase family.</text>
</comment>
<organism evidence="6 7">
    <name type="scientific">Trifolium pratense</name>
    <name type="common">Red clover</name>
    <dbReference type="NCBI Taxonomy" id="57577"/>
    <lineage>
        <taxon>Eukaryota</taxon>
        <taxon>Viridiplantae</taxon>
        <taxon>Streptophyta</taxon>
        <taxon>Embryophyta</taxon>
        <taxon>Tracheophyta</taxon>
        <taxon>Spermatophyta</taxon>
        <taxon>Magnoliopsida</taxon>
        <taxon>eudicotyledons</taxon>
        <taxon>Gunneridae</taxon>
        <taxon>Pentapetalae</taxon>
        <taxon>rosids</taxon>
        <taxon>fabids</taxon>
        <taxon>Fabales</taxon>
        <taxon>Fabaceae</taxon>
        <taxon>Papilionoideae</taxon>
        <taxon>50 kb inversion clade</taxon>
        <taxon>NPAAA clade</taxon>
        <taxon>Hologalegina</taxon>
        <taxon>IRL clade</taxon>
        <taxon>Trifolieae</taxon>
        <taxon>Trifolium</taxon>
    </lineage>
</organism>
<dbReference type="ExpressionAtlas" id="A0A2K3JW29">
    <property type="expression patterns" value="baseline"/>
</dbReference>
<dbReference type="Gene3D" id="3.40.50.10420">
    <property type="entry name" value="NagB/RpiA/CoA transferase-like"/>
    <property type="match status" value="1"/>
</dbReference>
<dbReference type="AlphaFoldDB" id="A0A2K3JW29"/>
<dbReference type="InterPro" id="IPR024185">
    <property type="entry name" value="FTHF_cligase-like_sf"/>
</dbReference>
<evidence type="ECO:0000256" key="3">
    <source>
        <dbReference type="ARBA" id="ARBA00022840"/>
    </source>
</evidence>
<dbReference type="InterPro" id="IPR002698">
    <property type="entry name" value="FTHF_cligase"/>
</dbReference>
<dbReference type="STRING" id="57577.A0A2K3JW29"/>
<reference evidence="6 7" key="2">
    <citation type="journal article" date="2017" name="Front. Plant Sci.">
        <title>Gene Classification and Mining of Molecular Markers Useful in Red Clover (Trifolium pratense) Breeding.</title>
        <authorList>
            <person name="Istvanek J."/>
            <person name="Dluhosova J."/>
            <person name="Dluhos P."/>
            <person name="Patkova L."/>
            <person name="Nedelnik J."/>
            <person name="Repkova J."/>
        </authorList>
    </citation>
    <scope>NUCLEOTIDE SEQUENCE [LARGE SCALE GENOMIC DNA]</scope>
    <source>
        <strain evidence="7">cv. Tatra</strain>
        <tissue evidence="6">Young leaves</tissue>
    </source>
</reference>
<dbReference type="PANTHER" id="PTHR23407">
    <property type="entry name" value="ATPASE INHIBITOR/5-FORMYLTETRAHYDROFOLATE CYCLO-LIGASE"/>
    <property type="match status" value="1"/>
</dbReference>
<comment type="caution">
    <text evidence="6">The sequence shown here is derived from an EMBL/GenBank/DDBJ whole genome shotgun (WGS) entry which is preliminary data.</text>
</comment>
<accession>A0A2K3JW29</accession>
<keyword evidence="2" id="KW-0547">Nucleotide-binding</keyword>
<evidence type="ECO:0000256" key="4">
    <source>
        <dbReference type="ARBA" id="ARBA00036539"/>
    </source>
</evidence>
<dbReference type="EC" id="6.3.3.2" evidence="5"/>
<proteinExistence type="inferred from homology"/>
<dbReference type="GO" id="GO:0005524">
    <property type="term" value="F:ATP binding"/>
    <property type="evidence" value="ECO:0007669"/>
    <property type="project" value="UniProtKB-KW"/>
</dbReference>
<dbReference type="PANTHER" id="PTHR23407:SF1">
    <property type="entry name" value="5-FORMYLTETRAHYDROFOLATE CYCLO-LIGASE"/>
    <property type="match status" value="1"/>
</dbReference>
<sequence>GGKKLYVPRVEDKNSNMRMLNISRIDDLVANSMNILEPDPVDADGNAREDAVKDVANFQKQCA</sequence>
<feature type="non-terminal residue" evidence="6">
    <location>
        <position position="1"/>
    </location>
</feature>
<evidence type="ECO:0000256" key="5">
    <source>
        <dbReference type="ARBA" id="ARBA00038966"/>
    </source>
</evidence>
<name>A0A2K3JW29_TRIPR</name>
<dbReference type="EMBL" id="ASHM01126782">
    <property type="protein sequence ID" value="PNX58253.1"/>
    <property type="molecule type" value="Genomic_DNA"/>
</dbReference>
<dbReference type="GO" id="GO:0005739">
    <property type="term" value="C:mitochondrion"/>
    <property type="evidence" value="ECO:0007669"/>
    <property type="project" value="TreeGrafter"/>
</dbReference>
<comment type="catalytic activity">
    <reaction evidence="4">
        <text>(6S)-5-formyl-5,6,7,8-tetrahydrofolate + ATP = (6R)-5,10-methenyltetrahydrofolate + ADP + phosphate</text>
        <dbReference type="Rhea" id="RHEA:10488"/>
        <dbReference type="ChEBI" id="CHEBI:30616"/>
        <dbReference type="ChEBI" id="CHEBI:43474"/>
        <dbReference type="ChEBI" id="CHEBI:57455"/>
        <dbReference type="ChEBI" id="CHEBI:57457"/>
        <dbReference type="ChEBI" id="CHEBI:456216"/>
        <dbReference type="EC" id="6.3.3.2"/>
    </reaction>
</comment>
<evidence type="ECO:0000256" key="1">
    <source>
        <dbReference type="ARBA" id="ARBA00010638"/>
    </source>
</evidence>
<reference evidence="6 7" key="1">
    <citation type="journal article" date="2014" name="Am. J. Bot.">
        <title>Genome assembly and annotation for red clover (Trifolium pratense; Fabaceae).</title>
        <authorList>
            <person name="Istvanek J."/>
            <person name="Jaros M."/>
            <person name="Krenek A."/>
            <person name="Repkova J."/>
        </authorList>
    </citation>
    <scope>NUCLEOTIDE SEQUENCE [LARGE SCALE GENOMIC DNA]</scope>
    <source>
        <strain evidence="7">cv. Tatra</strain>
        <tissue evidence="6">Young leaves</tissue>
    </source>
</reference>
<dbReference type="GO" id="GO:0035999">
    <property type="term" value="P:tetrahydrofolate interconversion"/>
    <property type="evidence" value="ECO:0007669"/>
    <property type="project" value="TreeGrafter"/>
</dbReference>
<evidence type="ECO:0000313" key="6">
    <source>
        <dbReference type="EMBL" id="PNX58253.1"/>
    </source>
</evidence>
<evidence type="ECO:0000313" key="7">
    <source>
        <dbReference type="Proteomes" id="UP000236291"/>
    </source>
</evidence>